<feature type="region of interest" description="Disordered" evidence="5">
    <location>
        <begin position="1"/>
        <end position="29"/>
    </location>
</feature>
<keyword evidence="2" id="KW-0479">Metal-binding</keyword>
<keyword evidence="1" id="KW-0004">4Fe-4S</keyword>
<dbReference type="PROSITE" id="PS00198">
    <property type="entry name" value="4FE4S_FER_1"/>
    <property type="match status" value="2"/>
</dbReference>
<dbReference type="Proteomes" id="UP001293718">
    <property type="component" value="Unassembled WGS sequence"/>
</dbReference>
<dbReference type="InterPro" id="IPR017900">
    <property type="entry name" value="4Fe4S_Fe_S_CS"/>
</dbReference>
<keyword evidence="4" id="KW-0411">Iron-sulfur</keyword>
<evidence type="ECO:0000259" key="6">
    <source>
        <dbReference type="PROSITE" id="PS51379"/>
    </source>
</evidence>
<feature type="domain" description="4Fe-4S ferredoxin-type" evidence="6">
    <location>
        <begin position="61"/>
        <end position="90"/>
    </location>
</feature>
<feature type="domain" description="4Fe-4S ferredoxin-type" evidence="6">
    <location>
        <begin position="27"/>
        <end position="56"/>
    </location>
</feature>
<dbReference type="InterPro" id="IPR050157">
    <property type="entry name" value="PSI_iron-sulfur_center"/>
</dbReference>
<dbReference type="PANTHER" id="PTHR24960:SF79">
    <property type="entry name" value="PHOTOSYSTEM I IRON-SULFUR CENTER"/>
    <property type="match status" value="1"/>
</dbReference>
<proteinExistence type="predicted"/>
<dbReference type="EMBL" id="JAXOJX010000151">
    <property type="protein sequence ID" value="MDZ5461719.1"/>
    <property type="molecule type" value="Genomic_DNA"/>
</dbReference>
<keyword evidence="8" id="KW-1185">Reference proteome</keyword>
<evidence type="ECO:0000256" key="3">
    <source>
        <dbReference type="ARBA" id="ARBA00023004"/>
    </source>
</evidence>
<dbReference type="Gene3D" id="3.30.70.20">
    <property type="match status" value="2"/>
</dbReference>
<sequence>MPASQDSAPPAPAPQGRPPRGRPPRAPLPDIDPARCTGCGRCIAVCPEHVLAFETVRWTKFAVLVAADPCTGCSRCETRCPFNAITMRPASQVRPCGG</sequence>
<evidence type="ECO:0000256" key="4">
    <source>
        <dbReference type="ARBA" id="ARBA00023014"/>
    </source>
</evidence>
<evidence type="ECO:0000256" key="5">
    <source>
        <dbReference type="SAM" id="MobiDB-lite"/>
    </source>
</evidence>
<name>A0ABU5IS48_9BURK</name>
<keyword evidence="3" id="KW-0408">Iron</keyword>
<dbReference type="RefSeq" id="WP_084267405.1">
    <property type="nucleotide sequence ID" value="NZ_JAXOJX010000151.1"/>
</dbReference>
<protein>
    <submittedName>
        <fullName evidence="7">Ferredoxin family protein</fullName>
    </submittedName>
</protein>
<dbReference type="SUPFAM" id="SSF54862">
    <property type="entry name" value="4Fe-4S ferredoxins"/>
    <property type="match status" value="1"/>
</dbReference>
<accession>A0ABU5IS48</accession>
<dbReference type="InterPro" id="IPR017896">
    <property type="entry name" value="4Fe4S_Fe-S-bd"/>
</dbReference>
<organism evidence="7 8">
    <name type="scientific">Azohydromonas lata</name>
    <dbReference type="NCBI Taxonomy" id="45677"/>
    <lineage>
        <taxon>Bacteria</taxon>
        <taxon>Pseudomonadati</taxon>
        <taxon>Pseudomonadota</taxon>
        <taxon>Betaproteobacteria</taxon>
        <taxon>Burkholderiales</taxon>
        <taxon>Sphaerotilaceae</taxon>
        <taxon>Azohydromonas</taxon>
    </lineage>
</organism>
<evidence type="ECO:0000256" key="1">
    <source>
        <dbReference type="ARBA" id="ARBA00022485"/>
    </source>
</evidence>
<dbReference type="PANTHER" id="PTHR24960">
    <property type="entry name" value="PHOTOSYSTEM I IRON-SULFUR CENTER-RELATED"/>
    <property type="match status" value="1"/>
</dbReference>
<dbReference type="PROSITE" id="PS51379">
    <property type="entry name" value="4FE4S_FER_2"/>
    <property type="match status" value="2"/>
</dbReference>
<evidence type="ECO:0000313" key="7">
    <source>
        <dbReference type="EMBL" id="MDZ5461719.1"/>
    </source>
</evidence>
<dbReference type="Pfam" id="PF14697">
    <property type="entry name" value="Fer4_21"/>
    <property type="match status" value="1"/>
</dbReference>
<reference evidence="7 8" key="1">
    <citation type="submission" date="2023-11" db="EMBL/GenBank/DDBJ databases">
        <title>Draft genome of Azohydromonas lata strain H1 (DSM1123), a polyhydroxyalkanoate producer.</title>
        <authorList>
            <person name="Traversa D."/>
            <person name="D'Addabbo P."/>
            <person name="Pazzani C."/>
            <person name="Manzari C."/>
            <person name="Chiara M."/>
            <person name="Scrascia M."/>
        </authorList>
    </citation>
    <scope>NUCLEOTIDE SEQUENCE [LARGE SCALE GENOMIC DNA]</scope>
    <source>
        <strain evidence="7 8">H1</strain>
    </source>
</reference>
<comment type="caution">
    <text evidence="7">The sequence shown here is derived from an EMBL/GenBank/DDBJ whole genome shotgun (WGS) entry which is preliminary data.</text>
</comment>
<gene>
    <name evidence="7" type="ORF">SM757_34605</name>
</gene>
<evidence type="ECO:0000313" key="8">
    <source>
        <dbReference type="Proteomes" id="UP001293718"/>
    </source>
</evidence>
<evidence type="ECO:0000256" key="2">
    <source>
        <dbReference type="ARBA" id="ARBA00022723"/>
    </source>
</evidence>